<keyword evidence="2" id="KW-1185">Reference proteome</keyword>
<proteinExistence type="predicted"/>
<evidence type="ECO:0000313" key="2">
    <source>
        <dbReference type="Proteomes" id="UP001152531"/>
    </source>
</evidence>
<organism evidence="1 2">
    <name type="scientific">[Candida] jaroonii</name>
    <dbReference type="NCBI Taxonomy" id="467808"/>
    <lineage>
        <taxon>Eukaryota</taxon>
        <taxon>Fungi</taxon>
        <taxon>Dikarya</taxon>
        <taxon>Ascomycota</taxon>
        <taxon>Saccharomycotina</taxon>
        <taxon>Pichiomycetes</taxon>
        <taxon>Debaryomycetaceae</taxon>
        <taxon>Yamadazyma</taxon>
    </lineage>
</organism>
<evidence type="ECO:0000313" key="1">
    <source>
        <dbReference type="EMBL" id="CAH6722125.1"/>
    </source>
</evidence>
<sequence length="467" mass="53215">MMRTYEIIDSYRIKNLDVKTLKFEFPLSYFNKSFPGVEIQVVANLVQKYDANQTDILPSKPKLIAFIQGGPGFPCSPPASNLSYINEFISRGYQMVFMDQRGTGLSTPLNSRSLSKLVPKNDMSEDEHTKALLDYVLNFTGASIVEDMDFIRKELIGNNKWSIVGQSFGGFCSFIYLSKYPGSIKESLITGGIPPVNHGPDDVYTATYQRCKERNIQYYEKYPKDVERVRVIMKYLKHNKVTLPDSGTLSVERFQQIGLNFGGKGGTDSIHTIVNTFYNDLKLFGEPGYNILNTIQGQLGFDTNILYALFQESIYCDGNNPTINTSNWSAERLRYLPEHSQFVFDEKTTDPVFFTGEMVYKSMYDDYVELRPFKKLADALHSNTNWPKLYDAKVLGSLEFKDVPIVGAMYFKDLYVDFNLGHKVITETFQGKNFRPYVSSQYFHSGARDDPVGIIGTLFELLESEID</sequence>
<accession>A0ACA9YAN4</accession>
<reference evidence="1" key="1">
    <citation type="submission" date="2022-06" db="EMBL/GenBank/DDBJ databases">
        <authorList>
            <person name="Legras J.-L."/>
            <person name="Devillers H."/>
            <person name="Grondin C."/>
        </authorList>
    </citation>
    <scope>NUCLEOTIDE SEQUENCE</scope>
    <source>
        <strain evidence="1">CLIB 1444</strain>
    </source>
</reference>
<dbReference type="Proteomes" id="UP001152531">
    <property type="component" value="Unassembled WGS sequence"/>
</dbReference>
<dbReference type="EMBL" id="CALSDN010000008">
    <property type="protein sequence ID" value="CAH6722125.1"/>
    <property type="molecule type" value="Genomic_DNA"/>
</dbReference>
<protein>
    <submittedName>
        <fullName evidence="1">Uncharacterized protein</fullName>
    </submittedName>
</protein>
<gene>
    <name evidence="1" type="ORF">CLIB1444_08S02432</name>
</gene>
<comment type="caution">
    <text evidence="1">The sequence shown here is derived from an EMBL/GenBank/DDBJ whole genome shotgun (WGS) entry which is preliminary data.</text>
</comment>
<name>A0ACA9YAN4_9ASCO</name>